<dbReference type="InterPro" id="IPR001610">
    <property type="entry name" value="PAC"/>
</dbReference>
<keyword evidence="4" id="KW-0808">Transferase</keyword>
<evidence type="ECO:0000259" key="3">
    <source>
        <dbReference type="PROSITE" id="PS50887"/>
    </source>
</evidence>
<dbReference type="InterPro" id="IPR043128">
    <property type="entry name" value="Rev_trsase/Diguanyl_cyclase"/>
</dbReference>
<dbReference type="SMART" id="SM00091">
    <property type="entry name" value="PAS"/>
    <property type="match status" value="2"/>
</dbReference>
<dbReference type="CDD" id="cd00130">
    <property type="entry name" value="PAS"/>
    <property type="match status" value="2"/>
</dbReference>
<dbReference type="SMART" id="SM00267">
    <property type="entry name" value="GGDEF"/>
    <property type="match status" value="1"/>
</dbReference>
<dbReference type="CDD" id="cd01949">
    <property type="entry name" value="GGDEF"/>
    <property type="match status" value="1"/>
</dbReference>
<dbReference type="PROSITE" id="PS50887">
    <property type="entry name" value="GGDEF"/>
    <property type="match status" value="1"/>
</dbReference>
<feature type="domain" description="PAC" evidence="2">
    <location>
        <begin position="76"/>
        <end position="127"/>
    </location>
</feature>
<dbReference type="InterPro" id="IPR013655">
    <property type="entry name" value="PAS_fold_3"/>
</dbReference>
<evidence type="ECO:0000259" key="2">
    <source>
        <dbReference type="PROSITE" id="PS50113"/>
    </source>
</evidence>
<dbReference type="EC" id="2.7.7.65" evidence="4"/>
<dbReference type="Proteomes" id="UP001597079">
    <property type="component" value="Unassembled WGS sequence"/>
</dbReference>
<dbReference type="InterPro" id="IPR035965">
    <property type="entry name" value="PAS-like_dom_sf"/>
</dbReference>
<dbReference type="Pfam" id="PF00990">
    <property type="entry name" value="GGDEF"/>
    <property type="match status" value="1"/>
</dbReference>
<dbReference type="PROSITE" id="PS50113">
    <property type="entry name" value="PAC"/>
    <property type="match status" value="2"/>
</dbReference>
<feature type="domain" description="PAS" evidence="1">
    <location>
        <begin position="128"/>
        <end position="199"/>
    </location>
</feature>
<dbReference type="SUPFAM" id="SSF55785">
    <property type="entry name" value="PYP-like sensor domain (PAS domain)"/>
    <property type="match status" value="2"/>
</dbReference>
<dbReference type="InterPro" id="IPR000014">
    <property type="entry name" value="PAS"/>
</dbReference>
<dbReference type="PROSITE" id="PS50112">
    <property type="entry name" value="PAS"/>
    <property type="match status" value="2"/>
</dbReference>
<dbReference type="InterPro" id="IPR000160">
    <property type="entry name" value="GGDEF_dom"/>
</dbReference>
<organism evidence="4 5">
    <name type="scientific">Alicyclobacillus fodiniaquatilis</name>
    <dbReference type="NCBI Taxonomy" id="1661150"/>
    <lineage>
        <taxon>Bacteria</taxon>
        <taxon>Bacillati</taxon>
        <taxon>Bacillota</taxon>
        <taxon>Bacilli</taxon>
        <taxon>Bacillales</taxon>
        <taxon>Alicyclobacillaceae</taxon>
        <taxon>Alicyclobacillus</taxon>
    </lineage>
</organism>
<dbReference type="PANTHER" id="PTHR44757:SF2">
    <property type="entry name" value="BIOFILM ARCHITECTURE MAINTENANCE PROTEIN MBAA"/>
    <property type="match status" value="1"/>
</dbReference>
<dbReference type="SMART" id="SM00086">
    <property type="entry name" value="PAC"/>
    <property type="match status" value="2"/>
</dbReference>
<dbReference type="PANTHER" id="PTHR44757">
    <property type="entry name" value="DIGUANYLATE CYCLASE DGCP"/>
    <property type="match status" value="1"/>
</dbReference>
<dbReference type="Pfam" id="PF13426">
    <property type="entry name" value="PAS_9"/>
    <property type="match status" value="1"/>
</dbReference>
<feature type="domain" description="GGDEF" evidence="3">
    <location>
        <begin position="283"/>
        <end position="410"/>
    </location>
</feature>
<dbReference type="Pfam" id="PF08447">
    <property type="entry name" value="PAS_3"/>
    <property type="match status" value="1"/>
</dbReference>
<accession>A0ABW4JK32</accession>
<evidence type="ECO:0000259" key="1">
    <source>
        <dbReference type="PROSITE" id="PS50112"/>
    </source>
</evidence>
<feature type="domain" description="PAC" evidence="2">
    <location>
        <begin position="201"/>
        <end position="253"/>
    </location>
</feature>
<evidence type="ECO:0000313" key="5">
    <source>
        <dbReference type="Proteomes" id="UP001597079"/>
    </source>
</evidence>
<dbReference type="Gene3D" id="3.30.450.20">
    <property type="entry name" value="PAS domain"/>
    <property type="match status" value="2"/>
</dbReference>
<reference evidence="5" key="1">
    <citation type="journal article" date="2019" name="Int. J. Syst. Evol. Microbiol.">
        <title>The Global Catalogue of Microorganisms (GCM) 10K type strain sequencing project: providing services to taxonomists for standard genome sequencing and annotation.</title>
        <authorList>
            <consortium name="The Broad Institute Genomics Platform"/>
            <consortium name="The Broad Institute Genome Sequencing Center for Infectious Disease"/>
            <person name="Wu L."/>
            <person name="Ma J."/>
        </authorList>
    </citation>
    <scope>NUCLEOTIDE SEQUENCE [LARGE SCALE GENOMIC DNA]</scope>
    <source>
        <strain evidence="5">CGMCC 1.12286</strain>
    </source>
</reference>
<dbReference type="EMBL" id="JBHUCX010000035">
    <property type="protein sequence ID" value="MFD1675903.1"/>
    <property type="molecule type" value="Genomic_DNA"/>
</dbReference>
<gene>
    <name evidence="4" type="ORF">ACFSB2_14460</name>
</gene>
<protein>
    <submittedName>
        <fullName evidence="4">Diguanylate cyclase domain-containing protein</fullName>
        <ecNumber evidence="4">2.7.7.65</ecNumber>
    </submittedName>
</protein>
<dbReference type="InterPro" id="IPR000700">
    <property type="entry name" value="PAS-assoc_C"/>
</dbReference>
<dbReference type="NCBIfam" id="TIGR00229">
    <property type="entry name" value="sensory_box"/>
    <property type="match status" value="2"/>
</dbReference>
<proteinExistence type="predicted"/>
<comment type="caution">
    <text evidence="4">The sequence shown here is derived from an EMBL/GenBank/DDBJ whole genome shotgun (WGS) entry which is preliminary data.</text>
</comment>
<dbReference type="InterPro" id="IPR029787">
    <property type="entry name" value="Nucleotide_cyclase"/>
</dbReference>
<keyword evidence="5" id="KW-1185">Reference proteome</keyword>
<dbReference type="RefSeq" id="WP_377943842.1">
    <property type="nucleotide sequence ID" value="NZ_JBHUCX010000035.1"/>
</dbReference>
<dbReference type="GO" id="GO:0052621">
    <property type="term" value="F:diguanylate cyclase activity"/>
    <property type="evidence" value="ECO:0007669"/>
    <property type="project" value="UniProtKB-EC"/>
</dbReference>
<evidence type="ECO:0000313" key="4">
    <source>
        <dbReference type="EMBL" id="MFD1675903.1"/>
    </source>
</evidence>
<dbReference type="Gene3D" id="3.30.70.270">
    <property type="match status" value="1"/>
</dbReference>
<dbReference type="NCBIfam" id="TIGR00254">
    <property type="entry name" value="GGDEF"/>
    <property type="match status" value="1"/>
</dbReference>
<dbReference type="InterPro" id="IPR052155">
    <property type="entry name" value="Biofilm_reg_signaling"/>
</dbReference>
<feature type="domain" description="PAS" evidence="1">
    <location>
        <begin position="13"/>
        <end position="57"/>
    </location>
</feature>
<keyword evidence="4" id="KW-0548">Nucleotidyltransferase</keyword>
<dbReference type="SUPFAM" id="SSF55073">
    <property type="entry name" value="Nucleotide cyclase"/>
    <property type="match status" value="1"/>
</dbReference>
<sequence length="410" mass="46535">MVRHHLLTLPGAFQHFFEHHLDAMYVVDLDGRVLSANASALKMFDFTMEELSQTSLVQLLDGPGANFGNFDETFEGRTEWAILHKRGHLVYVRVTCTSLVSDGQEMGKLIVLEDITEQREQYKKLLEIQEMFAFISEKSQNIISSFSADGMFTYISPSVKPLLGYTPAEVIGKPAVAFNHPDTNEELFKLRMSLSANQDTGRFTGRLRHKDGEYRWYETTIQFIRDQTGAIRQTIGVGRDITDRKEAEDKISYLAYHDTLTDLPNRRLFHRRVSLVLERNIHQRHSLMLLDLDGFKYVNDTFGHEMGDLLLMEVAQRLTRVIGDTGVVARLGGDEFTVFQENIVDKDDCDLTMDRVKRAIAEPIVIEGKALHVTASIGVAFFPADGDSVEKLMRHADVAMYCAKQGRNPP</sequence>
<name>A0ABW4JK32_9BACL</name>